<evidence type="ECO:0000313" key="3">
    <source>
        <dbReference type="Proteomes" id="UP000054477"/>
    </source>
</evidence>
<name>A0A0C9WI64_9AGAR</name>
<dbReference type="EMBL" id="KN838913">
    <property type="protein sequence ID" value="KIJ92399.1"/>
    <property type="molecule type" value="Genomic_DNA"/>
</dbReference>
<keyword evidence="1" id="KW-0472">Membrane</keyword>
<sequence length="135" mass="15105">MIDQPRGWICILFLFFSVCRVLVRLVALNLPLRVKMRKRLVYGRKWLPVVLTPVCDFRILCSDVTARPESRRPAQAEPCEAKLYEAPIGLPVAHGSGFTFLKPQAVAQATAWVAVFEIGCTVPTIPLMPPRSNTT</sequence>
<dbReference type="AlphaFoldDB" id="A0A0C9WI64"/>
<keyword evidence="1" id="KW-0812">Transmembrane</keyword>
<feature type="transmembrane region" description="Helical" evidence="1">
    <location>
        <begin position="6"/>
        <end position="30"/>
    </location>
</feature>
<evidence type="ECO:0000256" key="1">
    <source>
        <dbReference type="SAM" id="Phobius"/>
    </source>
</evidence>
<gene>
    <name evidence="2" type="ORF">K443DRAFT_436429</name>
</gene>
<dbReference type="HOGENOM" id="CLU_1886089_0_0_1"/>
<reference evidence="2 3" key="1">
    <citation type="submission" date="2014-04" db="EMBL/GenBank/DDBJ databases">
        <authorList>
            <consortium name="DOE Joint Genome Institute"/>
            <person name="Kuo A."/>
            <person name="Kohler A."/>
            <person name="Nagy L.G."/>
            <person name="Floudas D."/>
            <person name="Copeland A."/>
            <person name="Barry K.W."/>
            <person name="Cichocki N."/>
            <person name="Veneault-Fourrey C."/>
            <person name="LaButti K."/>
            <person name="Lindquist E.A."/>
            <person name="Lipzen A."/>
            <person name="Lundell T."/>
            <person name="Morin E."/>
            <person name="Murat C."/>
            <person name="Sun H."/>
            <person name="Tunlid A."/>
            <person name="Henrissat B."/>
            <person name="Grigoriev I.V."/>
            <person name="Hibbett D.S."/>
            <person name="Martin F."/>
            <person name="Nordberg H.P."/>
            <person name="Cantor M.N."/>
            <person name="Hua S.X."/>
        </authorList>
    </citation>
    <scope>NUCLEOTIDE SEQUENCE [LARGE SCALE GENOMIC DNA]</scope>
    <source>
        <strain evidence="2 3">LaAM-08-1</strain>
    </source>
</reference>
<protein>
    <submittedName>
        <fullName evidence="2">Uncharacterized protein</fullName>
    </submittedName>
</protein>
<keyword evidence="3" id="KW-1185">Reference proteome</keyword>
<reference evidence="3" key="2">
    <citation type="submission" date="2015-01" db="EMBL/GenBank/DDBJ databases">
        <title>Evolutionary Origins and Diversification of the Mycorrhizal Mutualists.</title>
        <authorList>
            <consortium name="DOE Joint Genome Institute"/>
            <consortium name="Mycorrhizal Genomics Consortium"/>
            <person name="Kohler A."/>
            <person name="Kuo A."/>
            <person name="Nagy L.G."/>
            <person name="Floudas D."/>
            <person name="Copeland A."/>
            <person name="Barry K.W."/>
            <person name="Cichocki N."/>
            <person name="Veneault-Fourrey C."/>
            <person name="LaButti K."/>
            <person name="Lindquist E.A."/>
            <person name="Lipzen A."/>
            <person name="Lundell T."/>
            <person name="Morin E."/>
            <person name="Murat C."/>
            <person name="Riley R."/>
            <person name="Ohm R."/>
            <person name="Sun H."/>
            <person name="Tunlid A."/>
            <person name="Henrissat B."/>
            <person name="Grigoriev I.V."/>
            <person name="Hibbett D.S."/>
            <person name="Martin F."/>
        </authorList>
    </citation>
    <scope>NUCLEOTIDE SEQUENCE [LARGE SCALE GENOMIC DNA]</scope>
    <source>
        <strain evidence="3">LaAM-08-1</strain>
    </source>
</reference>
<proteinExistence type="predicted"/>
<dbReference type="Proteomes" id="UP000054477">
    <property type="component" value="Unassembled WGS sequence"/>
</dbReference>
<evidence type="ECO:0000313" key="2">
    <source>
        <dbReference type="EMBL" id="KIJ92399.1"/>
    </source>
</evidence>
<keyword evidence="1" id="KW-1133">Transmembrane helix</keyword>
<organism evidence="2 3">
    <name type="scientific">Laccaria amethystina LaAM-08-1</name>
    <dbReference type="NCBI Taxonomy" id="1095629"/>
    <lineage>
        <taxon>Eukaryota</taxon>
        <taxon>Fungi</taxon>
        <taxon>Dikarya</taxon>
        <taxon>Basidiomycota</taxon>
        <taxon>Agaricomycotina</taxon>
        <taxon>Agaricomycetes</taxon>
        <taxon>Agaricomycetidae</taxon>
        <taxon>Agaricales</taxon>
        <taxon>Agaricineae</taxon>
        <taxon>Hydnangiaceae</taxon>
        <taxon>Laccaria</taxon>
    </lineage>
</organism>
<accession>A0A0C9WI64</accession>